<evidence type="ECO:0000313" key="4">
    <source>
        <dbReference type="EMBL" id="SVA33139.1"/>
    </source>
</evidence>
<evidence type="ECO:0008006" key="5">
    <source>
        <dbReference type="Google" id="ProtNLM"/>
    </source>
</evidence>
<dbReference type="AlphaFoldDB" id="A0A381UYA8"/>
<dbReference type="GO" id="GO:0016491">
    <property type="term" value="F:oxidoreductase activity"/>
    <property type="evidence" value="ECO:0007669"/>
    <property type="project" value="UniProtKB-KW"/>
</dbReference>
<dbReference type="SUPFAM" id="SSF89733">
    <property type="entry name" value="L-sulfolactate dehydrogenase-like"/>
    <property type="match status" value="1"/>
</dbReference>
<comment type="similarity">
    <text evidence="1">Belongs to the LDH2/MDH2 oxidoreductase family.</text>
</comment>
<evidence type="ECO:0000256" key="2">
    <source>
        <dbReference type="ARBA" id="ARBA00023002"/>
    </source>
</evidence>
<feature type="non-terminal residue" evidence="4">
    <location>
        <position position="1"/>
    </location>
</feature>
<accession>A0A381UYA8</accession>
<dbReference type="PANTHER" id="PTHR11091:SF0">
    <property type="entry name" value="MALATE DEHYDROGENASE"/>
    <property type="match status" value="1"/>
</dbReference>
<keyword evidence="2" id="KW-0560">Oxidoreductase</keyword>
<organism evidence="4">
    <name type="scientific">marine metagenome</name>
    <dbReference type="NCBI Taxonomy" id="408172"/>
    <lineage>
        <taxon>unclassified sequences</taxon>
        <taxon>metagenomes</taxon>
        <taxon>ecological metagenomes</taxon>
    </lineage>
</organism>
<dbReference type="InterPro" id="IPR036111">
    <property type="entry name" value="Mal/L-sulfo/L-lacto_DH-like_sf"/>
</dbReference>
<dbReference type="Pfam" id="PF02615">
    <property type="entry name" value="Ldh_2"/>
    <property type="match status" value="1"/>
</dbReference>
<evidence type="ECO:0000256" key="3">
    <source>
        <dbReference type="SAM" id="MobiDB-lite"/>
    </source>
</evidence>
<dbReference type="Gene3D" id="1.10.1530.10">
    <property type="match status" value="1"/>
</dbReference>
<dbReference type="InterPro" id="IPR043143">
    <property type="entry name" value="Mal/L-sulf/L-lact_DH-like_NADP"/>
</dbReference>
<name>A0A381UYA8_9ZZZZ</name>
<reference evidence="4" key="1">
    <citation type="submission" date="2018-05" db="EMBL/GenBank/DDBJ databases">
        <authorList>
            <person name="Lanie J.A."/>
            <person name="Ng W.-L."/>
            <person name="Kazmierczak K.M."/>
            <person name="Andrzejewski T.M."/>
            <person name="Davidsen T.M."/>
            <person name="Wayne K.J."/>
            <person name="Tettelin H."/>
            <person name="Glass J.I."/>
            <person name="Rusch D."/>
            <person name="Podicherti R."/>
            <person name="Tsui H.-C.T."/>
            <person name="Winkler M.E."/>
        </authorList>
    </citation>
    <scope>NUCLEOTIDE SEQUENCE</scope>
</reference>
<evidence type="ECO:0000256" key="1">
    <source>
        <dbReference type="ARBA" id="ARBA00006056"/>
    </source>
</evidence>
<protein>
    <recommendedName>
        <fullName evidence="5">Malate/lactate/ureidoglycolate dehydrogenase</fullName>
    </recommendedName>
</protein>
<dbReference type="InterPro" id="IPR003767">
    <property type="entry name" value="Malate/L-lactate_DH-like"/>
</dbReference>
<proteinExistence type="inferred from homology"/>
<sequence length="365" mass="38258">VLIDTEPLCRLVSEIFVQSGCSTAESERIARHLASANLTGHDSHGVIRVPRYVNWLNAGNLRAGQSISMVTETEVFAVVDGNRGFGQTIGEQAVQLGIDKAAASGISIIALRRSGHLGRIGDWAEMAVESGLICIHFVNVAGSLLVAPFGGVSRRMSTNPVTIGVPLVGKPPLILDFATARVAEGKVLVAATGGTPLPEGSLVSGDGEPTSDPRALYGDVDPTRTTGKRPGSGAIRTMGEHKGSGLALMCEMLAGALTGGGCAGPDKPYIMNGMLSIYISPSHLDTGHTFAEEARQYVDFFTASEPAAGHDKVQVPGEPERRLRAERTAGGIPLPETVWHAIRQTAREVGLPDKKINDLTAPCAS</sequence>
<dbReference type="InterPro" id="IPR043144">
    <property type="entry name" value="Mal/L-sulf/L-lact_DH-like_ah"/>
</dbReference>
<gene>
    <name evidence="4" type="ORF">METZ01_LOCUS85993</name>
</gene>
<dbReference type="EMBL" id="UINC01007406">
    <property type="protein sequence ID" value="SVA33139.1"/>
    <property type="molecule type" value="Genomic_DNA"/>
</dbReference>
<dbReference type="NCBIfam" id="NF007504">
    <property type="entry name" value="PRK10098.1"/>
    <property type="match status" value="1"/>
</dbReference>
<dbReference type="Gene3D" id="3.30.1370.60">
    <property type="entry name" value="Hypothetical oxidoreductase yiak, domain 2"/>
    <property type="match status" value="1"/>
</dbReference>
<dbReference type="PANTHER" id="PTHR11091">
    <property type="entry name" value="OXIDOREDUCTASE-RELATED"/>
    <property type="match status" value="1"/>
</dbReference>
<feature type="region of interest" description="Disordered" evidence="3">
    <location>
        <begin position="198"/>
        <end position="237"/>
    </location>
</feature>